<evidence type="ECO:0000313" key="1">
    <source>
        <dbReference type="EMBL" id="CAL1289912.1"/>
    </source>
</evidence>
<dbReference type="Proteomes" id="UP001497382">
    <property type="component" value="Unassembled WGS sequence"/>
</dbReference>
<organism evidence="1 2">
    <name type="scientific">Larinioides sclopetarius</name>
    <dbReference type="NCBI Taxonomy" id="280406"/>
    <lineage>
        <taxon>Eukaryota</taxon>
        <taxon>Metazoa</taxon>
        <taxon>Ecdysozoa</taxon>
        <taxon>Arthropoda</taxon>
        <taxon>Chelicerata</taxon>
        <taxon>Arachnida</taxon>
        <taxon>Araneae</taxon>
        <taxon>Araneomorphae</taxon>
        <taxon>Entelegynae</taxon>
        <taxon>Araneoidea</taxon>
        <taxon>Araneidae</taxon>
        <taxon>Larinioides</taxon>
    </lineage>
</organism>
<gene>
    <name evidence="1" type="ORF">LARSCL_LOCUS16198</name>
</gene>
<reference evidence="1 2" key="1">
    <citation type="submission" date="2024-04" db="EMBL/GenBank/DDBJ databases">
        <authorList>
            <person name="Rising A."/>
            <person name="Reimegard J."/>
            <person name="Sonavane S."/>
            <person name="Akerstrom W."/>
            <person name="Nylinder S."/>
            <person name="Hedman E."/>
            <person name="Kallberg Y."/>
        </authorList>
    </citation>
    <scope>NUCLEOTIDE SEQUENCE [LARGE SCALE GENOMIC DNA]</scope>
</reference>
<proteinExistence type="predicted"/>
<sequence length="32" mass="3983">MKRVIFLFCFGRACRLVVNFHFKFFLQISWMP</sequence>
<dbReference type="AlphaFoldDB" id="A0AAV2B1C7"/>
<evidence type="ECO:0008006" key="3">
    <source>
        <dbReference type="Google" id="ProtNLM"/>
    </source>
</evidence>
<accession>A0AAV2B1C7</accession>
<protein>
    <recommendedName>
        <fullName evidence="3">Photosystem II protein I</fullName>
    </recommendedName>
</protein>
<name>A0AAV2B1C7_9ARAC</name>
<keyword evidence="2" id="KW-1185">Reference proteome</keyword>
<dbReference type="EMBL" id="CAXIEN010000257">
    <property type="protein sequence ID" value="CAL1289912.1"/>
    <property type="molecule type" value="Genomic_DNA"/>
</dbReference>
<comment type="caution">
    <text evidence="1">The sequence shown here is derived from an EMBL/GenBank/DDBJ whole genome shotgun (WGS) entry which is preliminary data.</text>
</comment>
<evidence type="ECO:0000313" key="2">
    <source>
        <dbReference type="Proteomes" id="UP001497382"/>
    </source>
</evidence>